<evidence type="ECO:0000256" key="1">
    <source>
        <dbReference type="SAM" id="Phobius"/>
    </source>
</evidence>
<comment type="caution">
    <text evidence="2">The sequence shown here is derived from an EMBL/GenBank/DDBJ whole genome shotgun (WGS) entry which is preliminary data.</text>
</comment>
<sequence length="260" mass="29612">MTFSFCFCHNPQHAIKSGFASKSPISNRMIQRFDLSLESVSRRHSIREDGMVGLLLRNDQSFLAGSTSLIQPNLSRTTPYRKNSKMVALCLQPSQVANVVFTLGTIAVLPFYTFMVVAPRAQLTRRTMESYIPYIVLGLLYAYMLYVSWTPETLHYMFGNGYWMPELSGMLKMFSSEMTMASAWIHLLSVDLFTARQVYQDGLQNDVETRHSVILCLLFCPIGVLSHVITKALVRSTDKIDNPKHKKHVKNFLFGDGDKY</sequence>
<name>A0AAV3PET5_LITER</name>
<feature type="transmembrane region" description="Helical" evidence="1">
    <location>
        <begin position="131"/>
        <end position="149"/>
    </location>
</feature>
<protein>
    <recommendedName>
        <fullName evidence="4">Neoxanthin synthase</fullName>
    </recommendedName>
</protein>
<feature type="transmembrane region" description="Helical" evidence="1">
    <location>
        <begin position="99"/>
        <end position="119"/>
    </location>
</feature>
<keyword evidence="1" id="KW-1133">Transmembrane helix</keyword>
<dbReference type="Pfam" id="PF14108">
    <property type="entry name" value="ABA4-like"/>
    <property type="match status" value="1"/>
</dbReference>
<proteinExistence type="predicted"/>
<keyword evidence="1" id="KW-0472">Membrane</keyword>
<organism evidence="2 3">
    <name type="scientific">Lithospermum erythrorhizon</name>
    <name type="common">Purple gromwell</name>
    <name type="synonym">Lithospermum officinale var. erythrorhizon</name>
    <dbReference type="NCBI Taxonomy" id="34254"/>
    <lineage>
        <taxon>Eukaryota</taxon>
        <taxon>Viridiplantae</taxon>
        <taxon>Streptophyta</taxon>
        <taxon>Embryophyta</taxon>
        <taxon>Tracheophyta</taxon>
        <taxon>Spermatophyta</taxon>
        <taxon>Magnoliopsida</taxon>
        <taxon>eudicotyledons</taxon>
        <taxon>Gunneridae</taxon>
        <taxon>Pentapetalae</taxon>
        <taxon>asterids</taxon>
        <taxon>lamiids</taxon>
        <taxon>Boraginales</taxon>
        <taxon>Boraginaceae</taxon>
        <taxon>Boraginoideae</taxon>
        <taxon>Lithospermeae</taxon>
        <taxon>Lithospermum</taxon>
    </lineage>
</organism>
<keyword evidence="1" id="KW-0812">Transmembrane</keyword>
<dbReference type="EMBL" id="BAABME010001277">
    <property type="protein sequence ID" value="GAA0148668.1"/>
    <property type="molecule type" value="Genomic_DNA"/>
</dbReference>
<evidence type="ECO:0000313" key="3">
    <source>
        <dbReference type="Proteomes" id="UP001454036"/>
    </source>
</evidence>
<dbReference type="AlphaFoldDB" id="A0AAV3PET5"/>
<evidence type="ECO:0000313" key="2">
    <source>
        <dbReference type="EMBL" id="GAA0148668.1"/>
    </source>
</evidence>
<gene>
    <name evidence="2" type="ORF">LIER_08048</name>
</gene>
<dbReference type="Proteomes" id="UP001454036">
    <property type="component" value="Unassembled WGS sequence"/>
</dbReference>
<dbReference type="InterPro" id="IPR025461">
    <property type="entry name" value="ABA4-like"/>
</dbReference>
<feature type="transmembrane region" description="Helical" evidence="1">
    <location>
        <begin position="212"/>
        <end position="234"/>
    </location>
</feature>
<evidence type="ECO:0008006" key="4">
    <source>
        <dbReference type="Google" id="ProtNLM"/>
    </source>
</evidence>
<reference evidence="2 3" key="1">
    <citation type="submission" date="2024-01" db="EMBL/GenBank/DDBJ databases">
        <title>The complete chloroplast genome sequence of Lithospermum erythrorhizon: insights into the phylogenetic relationship among Boraginaceae species and the maternal lineages of purple gromwells.</title>
        <authorList>
            <person name="Okada T."/>
            <person name="Watanabe K."/>
        </authorList>
    </citation>
    <scope>NUCLEOTIDE SEQUENCE [LARGE SCALE GENOMIC DNA]</scope>
</reference>
<dbReference type="PANTHER" id="PTHR34543:SF1">
    <property type="entry name" value="PROTEIN ABA DEFICIENT 4, CHLOROPLASTIC"/>
    <property type="match status" value="1"/>
</dbReference>
<keyword evidence="3" id="KW-1185">Reference proteome</keyword>
<accession>A0AAV3PET5</accession>
<dbReference type="PANTHER" id="PTHR34543">
    <property type="entry name" value="PROTEIN ABA DEFICIENT 4, CHLOROPLASTIC"/>
    <property type="match status" value="1"/>
</dbReference>